<dbReference type="InterPro" id="IPR001810">
    <property type="entry name" value="F-box_dom"/>
</dbReference>
<dbReference type="InterPro" id="IPR032675">
    <property type="entry name" value="LRR_dom_sf"/>
</dbReference>
<reference evidence="6" key="1">
    <citation type="submission" date="2016-04" db="UniProtKB">
        <authorList>
            <consortium name="WormBaseParasite"/>
        </authorList>
    </citation>
    <scope>IDENTIFICATION</scope>
</reference>
<proteinExistence type="predicted"/>
<name>A0A158R2R9_NIPBR</name>
<sequence length="585" mass="64548">MELLPPELLLRVCDFLHLNDRISLSLVCSRIFAALGRVLPRPSNIHVQIGNCPAVARVQNNDSSVALCQCNRHDTQSLLSFVIPLLLKNATSLQLEDELARDRIQDSYLHKLLTHCAYAPLTRLALSNCDLAGVKPWTIAQLAQFHELQELIFDGCTFSVSESQLIRGMSPSFNTLSRLEISDNPQITDKLARAVARCCPKLENFCVSGCASVSALSVLVLMEAAFSRVSQMLTMHVEKTAFDVEELSRFIHSPLFNYCDEWRLTPASINLGYEKSAVLAEHKSQIGSGLYVPRCFAECFADMKTMWDLLVLTAGSERQKQNFELNLDEVNTSPYCRKTMVIADYPPNVKIGSGGATLNVLRLIEESTCGKKVLLIHSGGLSQRTPQLSAFGKVFATLPNGSTVLEMKLRSYKDCSTDSDMILFATESTLKVASNHGVFVMRDGQLVSVLQKPSLDLLRSTGAVLPSGNALTDCITPEIISLGSDAFFHLGTSQEILEHCTTESTFSKKFLERFDYNVYCDNKEVEGDAGLSSRPEGVFYDSTASFLLLSMMRWWSERGRAAPAATLVTGLPLSVSRPLLTFGVL</sequence>
<dbReference type="AlphaFoldDB" id="A0A158R2R9"/>
<dbReference type="Pfam" id="PF00646">
    <property type="entry name" value="F-box"/>
    <property type="match status" value="1"/>
</dbReference>
<keyword evidence="5" id="KW-1185">Reference proteome</keyword>
<dbReference type="Proteomes" id="UP000271162">
    <property type="component" value="Unassembled WGS sequence"/>
</dbReference>
<organism evidence="6">
    <name type="scientific">Nippostrongylus brasiliensis</name>
    <name type="common">Rat hookworm</name>
    <dbReference type="NCBI Taxonomy" id="27835"/>
    <lineage>
        <taxon>Eukaryota</taxon>
        <taxon>Metazoa</taxon>
        <taxon>Ecdysozoa</taxon>
        <taxon>Nematoda</taxon>
        <taxon>Chromadorea</taxon>
        <taxon>Rhabditida</taxon>
        <taxon>Rhabditina</taxon>
        <taxon>Rhabditomorpha</taxon>
        <taxon>Strongyloidea</taxon>
        <taxon>Heligmosomidae</taxon>
        <taxon>Nippostrongylus</taxon>
    </lineage>
</organism>
<keyword evidence="1" id="KW-0808">Transferase</keyword>
<dbReference type="InterPro" id="IPR012887">
    <property type="entry name" value="GDP_fucose_pyrophosphorylase"/>
</dbReference>
<protein>
    <submittedName>
        <fullName evidence="6">F-box domain-containing protein</fullName>
    </submittedName>
</protein>
<evidence type="ECO:0000259" key="3">
    <source>
        <dbReference type="PROSITE" id="PS50181"/>
    </source>
</evidence>
<dbReference type="GO" id="GO:0016772">
    <property type="term" value="F:transferase activity, transferring phosphorus-containing groups"/>
    <property type="evidence" value="ECO:0007669"/>
    <property type="project" value="InterPro"/>
</dbReference>
<keyword evidence="2" id="KW-0547">Nucleotide-binding</keyword>
<dbReference type="EMBL" id="UYSL01022321">
    <property type="protein sequence ID" value="VDL80255.1"/>
    <property type="molecule type" value="Genomic_DNA"/>
</dbReference>
<dbReference type="GO" id="GO:0042350">
    <property type="term" value="P:GDP-L-fucose biosynthetic process"/>
    <property type="evidence" value="ECO:0007669"/>
    <property type="project" value="UniProtKB-ARBA"/>
</dbReference>
<evidence type="ECO:0000256" key="2">
    <source>
        <dbReference type="ARBA" id="ARBA00022741"/>
    </source>
</evidence>
<evidence type="ECO:0000313" key="6">
    <source>
        <dbReference type="WBParaSite" id="NBR_0001665901-mRNA-1"/>
    </source>
</evidence>
<evidence type="ECO:0000313" key="5">
    <source>
        <dbReference type="Proteomes" id="UP000271162"/>
    </source>
</evidence>
<feature type="domain" description="F-box" evidence="3">
    <location>
        <begin position="1"/>
        <end position="30"/>
    </location>
</feature>
<dbReference type="WBParaSite" id="NBR_0001665901-mRNA-1">
    <property type="protein sequence ID" value="NBR_0001665901-mRNA-1"/>
    <property type="gene ID" value="NBR_0001665901"/>
</dbReference>
<dbReference type="PROSITE" id="PS50181">
    <property type="entry name" value="FBOX"/>
    <property type="match status" value="1"/>
</dbReference>
<dbReference type="SUPFAM" id="SSF52047">
    <property type="entry name" value="RNI-like"/>
    <property type="match status" value="1"/>
</dbReference>
<gene>
    <name evidence="4" type="ORF">NBR_LOCUS16660</name>
</gene>
<dbReference type="PANTHER" id="PTHR15045:SF1">
    <property type="entry name" value="FUCOSE-1-PHOSPHATE GUANYLYLTRANSFERASE"/>
    <property type="match status" value="1"/>
</dbReference>
<accession>A0A158R2R9</accession>
<dbReference type="GO" id="GO:0000166">
    <property type="term" value="F:nucleotide binding"/>
    <property type="evidence" value="ECO:0007669"/>
    <property type="project" value="UniProtKB-KW"/>
</dbReference>
<evidence type="ECO:0000313" key="4">
    <source>
        <dbReference type="EMBL" id="VDL80255.1"/>
    </source>
</evidence>
<dbReference type="Gene3D" id="3.80.10.10">
    <property type="entry name" value="Ribonuclease Inhibitor"/>
    <property type="match status" value="1"/>
</dbReference>
<dbReference type="PANTHER" id="PTHR15045">
    <property type="entry name" value="FUCOSE-1-PHOSPHATE GUANYLYLTRANSFERASE"/>
    <property type="match status" value="1"/>
</dbReference>
<dbReference type="Pfam" id="PF07959">
    <property type="entry name" value="Fucose_pyrophosphorylase"/>
    <property type="match status" value="1"/>
</dbReference>
<reference evidence="4 5" key="2">
    <citation type="submission" date="2018-11" db="EMBL/GenBank/DDBJ databases">
        <authorList>
            <consortium name="Pathogen Informatics"/>
        </authorList>
    </citation>
    <scope>NUCLEOTIDE SEQUENCE [LARGE SCALE GENOMIC DNA]</scope>
</reference>
<evidence type="ECO:0000256" key="1">
    <source>
        <dbReference type="ARBA" id="ARBA00022679"/>
    </source>
</evidence>
<dbReference type="STRING" id="27835.A0A158R2R9"/>